<dbReference type="OrthoDB" id="1701014at2759"/>
<proteinExistence type="inferred from homology"/>
<dbReference type="Proteomes" id="UP000886885">
    <property type="component" value="Chromosome 2A"/>
</dbReference>
<name>A0A8X8AJF2_POPTO</name>
<gene>
    <name evidence="11" type="ORF">POTOM_007117</name>
</gene>
<evidence type="ECO:0000256" key="2">
    <source>
        <dbReference type="ARBA" id="ARBA00008574"/>
    </source>
</evidence>
<keyword evidence="5 8" id="KW-1133">Transmembrane helix</keyword>
<dbReference type="PANTHER" id="PTHR22883">
    <property type="entry name" value="ZINC FINGER DHHC DOMAIN CONTAINING PROTEIN"/>
    <property type="match status" value="1"/>
</dbReference>
<evidence type="ECO:0000256" key="3">
    <source>
        <dbReference type="ARBA" id="ARBA00022679"/>
    </source>
</evidence>
<evidence type="ECO:0000256" key="7">
    <source>
        <dbReference type="ARBA" id="ARBA00023315"/>
    </source>
</evidence>
<accession>A0A8X8AJF2</accession>
<dbReference type="AlphaFoldDB" id="A0A8X8AJF2"/>
<dbReference type="GO" id="GO:0005783">
    <property type="term" value="C:endoplasmic reticulum"/>
    <property type="evidence" value="ECO:0007669"/>
    <property type="project" value="TreeGrafter"/>
</dbReference>
<comment type="similarity">
    <text evidence="2 8">Belongs to the DHHC palmitoyltransferase family.</text>
</comment>
<keyword evidence="6 8" id="KW-0472">Membrane</keyword>
<feature type="transmembrane region" description="Helical" evidence="8">
    <location>
        <begin position="33"/>
        <end position="55"/>
    </location>
</feature>
<dbReference type="InterPro" id="IPR001594">
    <property type="entry name" value="Palmitoyltrfase_DHHC"/>
</dbReference>
<comment type="catalytic activity">
    <reaction evidence="8">
        <text>L-cysteinyl-[protein] + hexadecanoyl-CoA = S-hexadecanoyl-L-cysteinyl-[protein] + CoA</text>
        <dbReference type="Rhea" id="RHEA:36683"/>
        <dbReference type="Rhea" id="RHEA-COMP:10131"/>
        <dbReference type="Rhea" id="RHEA-COMP:11032"/>
        <dbReference type="ChEBI" id="CHEBI:29950"/>
        <dbReference type="ChEBI" id="CHEBI:57287"/>
        <dbReference type="ChEBI" id="CHEBI:57379"/>
        <dbReference type="ChEBI" id="CHEBI:74151"/>
        <dbReference type="EC" id="2.3.1.225"/>
    </reaction>
</comment>
<feature type="transmembrane region" description="Helical" evidence="8">
    <location>
        <begin position="255"/>
        <end position="273"/>
    </location>
</feature>
<organism evidence="11 12">
    <name type="scientific">Populus tomentosa</name>
    <name type="common">Chinese white poplar</name>
    <dbReference type="NCBI Taxonomy" id="118781"/>
    <lineage>
        <taxon>Eukaryota</taxon>
        <taxon>Viridiplantae</taxon>
        <taxon>Streptophyta</taxon>
        <taxon>Embryophyta</taxon>
        <taxon>Tracheophyta</taxon>
        <taxon>Spermatophyta</taxon>
        <taxon>Magnoliopsida</taxon>
        <taxon>eudicotyledons</taxon>
        <taxon>Gunneridae</taxon>
        <taxon>Pentapetalae</taxon>
        <taxon>rosids</taxon>
        <taxon>fabids</taxon>
        <taxon>Malpighiales</taxon>
        <taxon>Salicaceae</taxon>
        <taxon>Saliceae</taxon>
        <taxon>Populus</taxon>
    </lineage>
</organism>
<protein>
    <recommendedName>
        <fullName evidence="8">S-acyltransferase</fullName>
        <ecNumber evidence="8">2.3.1.225</ecNumber>
    </recommendedName>
    <alternativeName>
        <fullName evidence="8">Palmitoyltransferase</fullName>
    </alternativeName>
</protein>
<comment type="caution">
    <text evidence="11">The sequence shown here is derived from an EMBL/GenBank/DDBJ whole genome shotgun (WGS) entry which is preliminary data.</text>
</comment>
<dbReference type="GO" id="GO:0005794">
    <property type="term" value="C:Golgi apparatus"/>
    <property type="evidence" value="ECO:0007669"/>
    <property type="project" value="TreeGrafter"/>
</dbReference>
<evidence type="ECO:0000256" key="8">
    <source>
        <dbReference type="RuleBase" id="RU079119"/>
    </source>
</evidence>
<keyword evidence="3 8" id="KW-0808">Transferase</keyword>
<reference evidence="11" key="1">
    <citation type="journal article" date="2020" name="bioRxiv">
        <title>Hybrid origin of Populus tomentosa Carr. identified through genome sequencing and phylogenomic analysis.</title>
        <authorList>
            <person name="An X."/>
            <person name="Gao K."/>
            <person name="Chen Z."/>
            <person name="Li J."/>
            <person name="Yang X."/>
            <person name="Yang X."/>
            <person name="Zhou J."/>
            <person name="Guo T."/>
            <person name="Zhao T."/>
            <person name="Huang S."/>
            <person name="Miao D."/>
            <person name="Khan W.U."/>
            <person name="Rao P."/>
            <person name="Ye M."/>
            <person name="Lei B."/>
            <person name="Liao W."/>
            <person name="Wang J."/>
            <person name="Ji L."/>
            <person name="Li Y."/>
            <person name="Guo B."/>
            <person name="Mustafa N.S."/>
            <person name="Li S."/>
            <person name="Yun Q."/>
            <person name="Keller S.R."/>
            <person name="Mao J."/>
            <person name="Zhang R."/>
            <person name="Strauss S.H."/>
        </authorList>
    </citation>
    <scope>NUCLEOTIDE SEQUENCE</scope>
    <source>
        <strain evidence="11">GM15</strain>
        <tissue evidence="11">Leaf</tissue>
    </source>
</reference>
<dbReference type="EC" id="2.3.1.225" evidence="8"/>
<evidence type="ECO:0000256" key="1">
    <source>
        <dbReference type="ARBA" id="ARBA00004127"/>
    </source>
</evidence>
<feature type="transmembrane region" description="Helical" evidence="8">
    <location>
        <begin position="186"/>
        <end position="212"/>
    </location>
</feature>
<keyword evidence="4 8" id="KW-0812">Transmembrane</keyword>
<dbReference type="EMBL" id="JAAWWB010000003">
    <property type="protein sequence ID" value="KAG6785553.1"/>
    <property type="molecule type" value="Genomic_DNA"/>
</dbReference>
<dbReference type="InterPro" id="IPR039859">
    <property type="entry name" value="PFA4/ZDH16/20/ERF2-like"/>
</dbReference>
<feature type="transmembrane region" description="Helical" evidence="8">
    <location>
        <begin position="6"/>
        <end position="26"/>
    </location>
</feature>
<dbReference type="PROSITE" id="PS50216">
    <property type="entry name" value="DHHC"/>
    <property type="match status" value="1"/>
</dbReference>
<feature type="transmembrane region" description="Helical" evidence="8">
    <location>
        <begin position="285"/>
        <end position="311"/>
    </location>
</feature>
<evidence type="ECO:0000313" key="11">
    <source>
        <dbReference type="EMBL" id="KAG6785553.1"/>
    </source>
</evidence>
<evidence type="ECO:0000256" key="6">
    <source>
        <dbReference type="ARBA" id="ARBA00023136"/>
    </source>
</evidence>
<feature type="domain" description="Palmitoyltransferase DHHC" evidence="10">
    <location>
        <begin position="143"/>
        <end position="312"/>
    </location>
</feature>
<evidence type="ECO:0000256" key="5">
    <source>
        <dbReference type="ARBA" id="ARBA00022989"/>
    </source>
</evidence>
<dbReference type="Pfam" id="PF01529">
    <property type="entry name" value="DHHC"/>
    <property type="match status" value="1"/>
</dbReference>
<evidence type="ECO:0000256" key="9">
    <source>
        <dbReference type="SAM" id="MobiDB-lite"/>
    </source>
</evidence>
<feature type="region of interest" description="Disordered" evidence="9">
    <location>
        <begin position="77"/>
        <end position="96"/>
    </location>
</feature>
<keyword evidence="7 8" id="KW-0012">Acyltransferase</keyword>
<dbReference type="GO" id="GO:0006612">
    <property type="term" value="P:protein targeting to membrane"/>
    <property type="evidence" value="ECO:0007669"/>
    <property type="project" value="TreeGrafter"/>
</dbReference>
<keyword evidence="12" id="KW-1185">Reference proteome</keyword>
<evidence type="ECO:0000259" key="10">
    <source>
        <dbReference type="Pfam" id="PF01529"/>
    </source>
</evidence>
<dbReference type="PANTHER" id="PTHR22883:SF316">
    <property type="entry name" value="PROTEIN S-ACYLTRANSFERASE 21"/>
    <property type="match status" value="1"/>
</dbReference>
<evidence type="ECO:0000313" key="12">
    <source>
        <dbReference type="Proteomes" id="UP000886885"/>
    </source>
</evidence>
<evidence type="ECO:0000256" key="4">
    <source>
        <dbReference type="ARBA" id="ARBA00022692"/>
    </source>
</evidence>
<sequence>MLKVSGAQIVAITVFFVLTVAFYAFFAPFLGKVIYEYVAIGVYSVLALSVFILYVRCTAIDPADPGILIEADETAGHKSENDSDLPGNSAEEPSKIRLKNGGKSYKYGSSWCSRLGGFFCCFLVKQDCCKDEDILQEESGEDALFCTLCNAEVRKFSKHCRSCDKCVDGFDHHCRWLNNCVGRKNYITFVSLMATSLVWLVVEFGVGVAVLVRCFVDRKAMDHQIVEKLGIGFSRPPFATVVVCFPISQLIYTRCLHKHSILIMFIGKVLQIYKQALYMYDLDGTGALCTFLSLLATVPLGELFFFHLILIRKVRP</sequence>
<dbReference type="GO" id="GO:0019706">
    <property type="term" value="F:protein-cysteine S-palmitoyltransferase activity"/>
    <property type="evidence" value="ECO:0007669"/>
    <property type="project" value="UniProtKB-EC"/>
</dbReference>
<comment type="domain">
    <text evidence="8">The DHHC domain is required for palmitoyltransferase activity.</text>
</comment>
<comment type="subcellular location">
    <subcellularLocation>
        <location evidence="1">Endomembrane system</location>
        <topology evidence="1">Multi-pass membrane protein</topology>
    </subcellularLocation>
</comment>